<dbReference type="OrthoDB" id="9788539at2"/>
<name>A0A1M7K601_9FLAO</name>
<dbReference type="AlphaFoldDB" id="A0A1M7K601"/>
<dbReference type="EC" id="3.1.3.48" evidence="2"/>
<keyword evidence="3" id="KW-0378">Hydrolase</keyword>
<evidence type="ECO:0000256" key="2">
    <source>
        <dbReference type="ARBA" id="ARBA00013064"/>
    </source>
</evidence>
<organism evidence="5 6">
    <name type="scientific">Flavobacterium chilense</name>
    <dbReference type="NCBI Taxonomy" id="946677"/>
    <lineage>
        <taxon>Bacteria</taxon>
        <taxon>Pseudomonadati</taxon>
        <taxon>Bacteroidota</taxon>
        <taxon>Flavobacteriia</taxon>
        <taxon>Flavobacteriales</taxon>
        <taxon>Flavobacteriaceae</taxon>
        <taxon>Flavobacterium</taxon>
    </lineage>
</organism>
<gene>
    <name evidence="5" type="ORF">SAMN05444484_107187</name>
</gene>
<reference evidence="6" key="1">
    <citation type="submission" date="2016-11" db="EMBL/GenBank/DDBJ databases">
        <authorList>
            <person name="Varghese N."/>
            <person name="Submissions S."/>
        </authorList>
    </citation>
    <scope>NUCLEOTIDE SEQUENCE [LARGE SCALE GENOMIC DNA]</scope>
    <source>
        <strain evidence="6">DSM 24724</strain>
    </source>
</reference>
<evidence type="ECO:0000313" key="6">
    <source>
        <dbReference type="Proteomes" id="UP000184028"/>
    </source>
</evidence>
<accession>A0A1M7K601</accession>
<dbReference type="GO" id="GO:0030145">
    <property type="term" value="F:manganese ion binding"/>
    <property type="evidence" value="ECO:0007669"/>
    <property type="project" value="InterPro"/>
</dbReference>
<comment type="catalytic activity">
    <reaction evidence="4">
        <text>O-phospho-L-tyrosyl-[protein] + H2O = L-tyrosyl-[protein] + phosphate</text>
        <dbReference type="Rhea" id="RHEA:10684"/>
        <dbReference type="Rhea" id="RHEA-COMP:10136"/>
        <dbReference type="Rhea" id="RHEA-COMP:20101"/>
        <dbReference type="ChEBI" id="CHEBI:15377"/>
        <dbReference type="ChEBI" id="CHEBI:43474"/>
        <dbReference type="ChEBI" id="CHEBI:46858"/>
        <dbReference type="ChEBI" id="CHEBI:61978"/>
        <dbReference type="EC" id="3.1.3.48"/>
    </reaction>
</comment>
<evidence type="ECO:0000313" key="5">
    <source>
        <dbReference type="EMBL" id="SHM60267.1"/>
    </source>
</evidence>
<dbReference type="PIRSF" id="PIRSF016557">
    <property type="entry name" value="Caps_synth_CpsB"/>
    <property type="match status" value="1"/>
</dbReference>
<dbReference type="PANTHER" id="PTHR39181:SF1">
    <property type="entry name" value="TYROSINE-PROTEIN PHOSPHATASE YWQE"/>
    <property type="match status" value="1"/>
</dbReference>
<dbReference type="InterPro" id="IPR016667">
    <property type="entry name" value="Caps_polysacc_synth_CpsB/CapC"/>
</dbReference>
<dbReference type="STRING" id="946677.SAMN05444484_107187"/>
<dbReference type="RefSeq" id="WP_068844486.1">
    <property type="nucleotide sequence ID" value="NZ_FRBT01000007.1"/>
</dbReference>
<dbReference type="SUPFAM" id="SSF89550">
    <property type="entry name" value="PHP domain-like"/>
    <property type="match status" value="1"/>
</dbReference>
<dbReference type="InterPro" id="IPR016195">
    <property type="entry name" value="Pol/histidinol_Pase-like"/>
</dbReference>
<protein>
    <recommendedName>
        <fullName evidence="2">protein-tyrosine-phosphatase</fullName>
        <ecNumber evidence="2">3.1.3.48</ecNumber>
    </recommendedName>
</protein>
<evidence type="ECO:0000256" key="3">
    <source>
        <dbReference type="ARBA" id="ARBA00022801"/>
    </source>
</evidence>
<sequence>MLSFLQSKPVLKDLISENYIDIHSHLLPGIDDGAKNGNSSIRLGKAFQDFGISQFITTPHINHYVWNNSAETIIAKHSDTKILLEEHHIKIPFQAAAEYFIDDWFENHFKNEKLLTLKDNYVLVEISYQNPPLYLYKTLFELQVAGYIPVLAHPERYLYYHKDFDEYEKLKKAGCLFQLNLLAIVGYYGEKIAKIADELLKKGMYDFTGTDVHHSNHIKAFDQKIKTGSVANLKEVIANNQFFKF</sequence>
<dbReference type="Pfam" id="PF19567">
    <property type="entry name" value="CpsB_CapC"/>
    <property type="match status" value="1"/>
</dbReference>
<dbReference type="PANTHER" id="PTHR39181">
    <property type="entry name" value="TYROSINE-PROTEIN PHOSPHATASE YWQE"/>
    <property type="match status" value="1"/>
</dbReference>
<proteinExistence type="inferred from homology"/>
<comment type="similarity">
    <text evidence="1">Belongs to the metallo-dependent hydrolases superfamily. CpsB/CapC family.</text>
</comment>
<evidence type="ECO:0000256" key="4">
    <source>
        <dbReference type="ARBA" id="ARBA00051722"/>
    </source>
</evidence>
<evidence type="ECO:0000256" key="1">
    <source>
        <dbReference type="ARBA" id="ARBA00005750"/>
    </source>
</evidence>
<dbReference type="Proteomes" id="UP000184028">
    <property type="component" value="Unassembled WGS sequence"/>
</dbReference>
<dbReference type="Gene3D" id="3.20.20.140">
    <property type="entry name" value="Metal-dependent hydrolases"/>
    <property type="match status" value="1"/>
</dbReference>
<keyword evidence="6" id="KW-1185">Reference proteome</keyword>
<dbReference type="EMBL" id="FRBT01000007">
    <property type="protein sequence ID" value="SHM60267.1"/>
    <property type="molecule type" value="Genomic_DNA"/>
</dbReference>
<dbReference type="GO" id="GO:0004725">
    <property type="term" value="F:protein tyrosine phosphatase activity"/>
    <property type="evidence" value="ECO:0007669"/>
    <property type="project" value="UniProtKB-EC"/>
</dbReference>